<evidence type="ECO:0000313" key="1">
    <source>
        <dbReference type="EMBL" id="KZL94206.1"/>
    </source>
</evidence>
<dbReference type="RefSeq" id="WP_082831813.1">
    <property type="nucleotide sequence ID" value="NZ_FQXL01000009.1"/>
</dbReference>
<sequence>MIKRTGILEISDQWLLYKSLLKKGFMEKIKHNKLDNSEIRVKDIKDIKVDLKNKSLFFIVHGEEIYVKYMILPKVKKKNLYSLIKNELEYRFKKIDNIMFNYEVFKDNGMNLEVIVFCLNWSKVDLLEECVKNGGEIKGIYPVQFHVLNNYRKRIKEKNYIFIFFMEKNLYFLGCQDSKIIGNSLCKIYRRERFIEELEKFKIKCCAMSNFGDFSSIFFLGFQDKELIESLSKEYNCTDLGNIDKKDLERF</sequence>
<comment type="caution">
    <text evidence="1">The sequence shown here is derived from an EMBL/GenBank/DDBJ whole genome shotgun (WGS) entry which is preliminary data.</text>
</comment>
<dbReference type="AlphaFoldDB" id="A0A161XHQ6"/>
<name>A0A161XHQ6_9CLOT</name>
<proteinExistence type="predicted"/>
<keyword evidence="2" id="KW-1185">Reference proteome</keyword>
<dbReference type="Proteomes" id="UP000076603">
    <property type="component" value="Unassembled WGS sequence"/>
</dbReference>
<dbReference type="OrthoDB" id="1902109at2"/>
<dbReference type="PATRIC" id="fig|1121326.3.peg.1227"/>
<accession>A0A161XHQ6</accession>
<reference evidence="1 2" key="1">
    <citation type="submission" date="2016-04" db="EMBL/GenBank/DDBJ databases">
        <title>Genome sequence of Clostridium magnum DSM 2767.</title>
        <authorList>
            <person name="Poehlein A."/>
            <person name="Uhlig R."/>
            <person name="Fischer R."/>
            <person name="Bahl H."/>
            <person name="Daniel R."/>
        </authorList>
    </citation>
    <scope>NUCLEOTIDE SEQUENCE [LARGE SCALE GENOMIC DNA]</scope>
    <source>
        <strain evidence="1 2">DSM 2767</strain>
    </source>
</reference>
<evidence type="ECO:0000313" key="2">
    <source>
        <dbReference type="Proteomes" id="UP000076603"/>
    </source>
</evidence>
<dbReference type="STRING" id="1121326.CLMAG_12590"/>
<gene>
    <name evidence="1" type="ORF">CLMAG_12590</name>
</gene>
<organism evidence="1 2">
    <name type="scientific">Clostridium magnum DSM 2767</name>
    <dbReference type="NCBI Taxonomy" id="1121326"/>
    <lineage>
        <taxon>Bacteria</taxon>
        <taxon>Bacillati</taxon>
        <taxon>Bacillota</taxon>
        <taxon>Clostridia</taxon>
        <taxon>Eubacteriales</taxon>
        <taxon>Clostridiaceae</taxon>
        <taxon>Clostridium</taxon>
    </lineage>
</organism>
<protein>
    <submittedName>
        <fullName evidence="1">Uncharacterized protein</fullName>
    </submittedName>
</protein>
<dbReference type="EMBL" id="LWAE01000001">
    <property type="protein sequence ID" value="KZL94206.1"/>
    <property type="molecule type" value="Genomic_DNA"/>
</dbReference>